<comment type="caution">
    <text evidence="1">The sequence shown here is derived from an EMBL/GenBank/DDBJ whole genome shotgun (WGS) entry which is preliminary data.</text>
</comment>
<organism evidence="1 2">
    <name type="scientific">Candidatus Marsarchaeota G2 archaeon OSP_D</name>
    <dbReference type="NCBI Taxonomy" id="1978157"/>
    <lineage>
        <taxon>Archaea</taxon>
        <taxon>Candidatus Marsarchaeota</taxon>
        <taxon>Candidatus Marsarchaeota group 2</taxon>
    </lineage>
</organism>
<evidence type="ECO:0000313" key="2">
    <source>
        <dbReference type="Proteomes" id="UP000240322"/>
    </source>
</evidence>
<dbReference type="PANTHER" id="PTHR39338:SF6">
    <property type="entry name" value="BLL5662 PROTEIN"/>
    <property type="match status" value="1"/>
</dbReference>
<proteinExistence type="predicted"/>
<dbReference type="AlphaFoldDB" id="A0A2R6B0J0"/>
<dbReference type="Proteomes" id="UP000240322">
    <property type="component" value="Unassembled WGS sequence"/>
</dbReference>
<reference evidence="1 2" key="1">
    <citation type="submission" date="2017-04" db="EMBL/GenBank/DDBJ databases">
        <title>Novel microbial lineages endemic to geothermal iron-oxide mats fill important gaps in the evolutionary history of Archaea.</title>
        <authorList>
            <person name="Jay Z.J."/>
            <person name="Beam J.P."/>
            <person name="Dlakic M."/>
            <person name="Rusch D.B."/>
            <person name="Kozubal M.A."/>
            <person name="Inskeep W.P."/>
        </authorList>
    </citation>
    <scope>NUCLEOTIDE SEQUENCE [LARGE SCALE GENOMIC DNA]</scope>
    <source>
        <strain evidence="1">OSP_D</strain>
    </source>
</reference>
<sequence>MIASIIRRRIAEFCALLRANGFSIGMSEVIDCVSALEYIDVLDREEFRQTLMCTLAKKAEQIPLFLYLFESFFSNPNKENPQIPLLNQGAASGGAGYTPSTLLQRSQISAQNWFKAYSPNHLESERRITLEGVKHRYVLRRNIRTLERAYPKLGGRRRRPSVKGEVDLRSTLRSSLRGSGDLRSLRWSERKPAKNRLLVLVDVSGSMDSATQSLLELVYVASNVTHTSSVFCFSTTIRRVDNLIRGKTPQEAARIIGSQLSIWGSGTRIGDSLSSLLSEFSHLLDPSTLVVIISDGWDLGNVVGLRESISEIRARVGGILWFNPLADTEGYQPLTAGISTVLPYLDALAGLSCLFEPRGVMRLLAKIRASGGV</sequence>
<dbReference type="CDD" id="cd00198">
    <property type="entry name" value="vWFA"/>
    <property type="match status" value="1"/>
</dbReference>
<dbReference type="InterPro" id="IPR036465">
    <property type="entry name" value="vWFA_dom_sf"/>
</dbReference>
<dbReference type="EMBL" id="NEXE01000009">
    <property type="protein sequence ID" value="PSN92144.1"/>
    <property type="molecule type" value="Genomic_DNA"/>
</dbReference>
<dbReference type="Gene3D" id="3.40.50.410">
    <property type="entry name" value="von Willebrand factor, type A domain"/>
    <property type="match status" value="1"/>
</dbReference>
<dbReference type="InterPro" id="IPR008912">
    <property type="entry name" value="Uncharacterised_CoxE"/>
</dbReference>
<protein>
    <recommendedName>
        <fullName evidence="3">VWFA domain-containing protein</fullName>
    </recommendedName>
</protein>
<accession>A0A2R6B0J0</accession>
<dbReference type="PANTHER" id="PTHR39338">
    <property type="entry name" value="BLL5662 PROTEIN-RELATED"/>
    <property type="match status" value="1"/>
</dbReference>
<evidence type="ECO:0000313" key="1">
    <source>
        <dbReference type="EMBL" id="PSN92144.1"/>
    </source>
</evidence>
<dbReference type="Pfam" id="PF05762">
    <property type="entry name" value="VWA_CoxE"/>
    <property type="match status" value="1"/>
</dbReference>
<gene>
    <name evidence="1" type="ORF">B9Q03_01925</name>
</gene>
<dbReference type="SUPFAM" id="SSF53300">
    <property type="entry name" value="vWA-like"/>
    <property type="match status" value="1"/>
</dbReference>
<evidence type="ECO:0008006" key="3">
    <source>
        <dbReference type="Google" id="ProtNLM"/>
    </source>
</evidence>
<name>A0A2R6B0J0_9ARCH</name>